<keyword evidence="1" id="KW-0812">Transmembrane</keyword>
<organism evidence="2 3">
    <name type="scientific">Populus alba x Populus x berolinensis</name>
    <dbReference type="NCBI Taxonomy" id="444605"/>
    <lineage>
        <taxon>Eukaryota</taxon>
        <taxon>Viridiplantae</taxon>
        <taxon>Streptophyta</taxon>
        <taxon>Embryophyta</taxon>
        <taxon>Tracheophyta</taxon>
        <taxon>Spermatophyta</taxon>
        <taxon>Magnoliopsida</taxon>
        <taxon>eudicotyledons</taxon>
        <taxon>Gunneridae</taxon>
        <taxon>Pentapetalae</taxon>
        <taxon>rosids</taxon>
        <taxon>fabids</taxon>
        <taxon>Malpighiales</taxon>
        <taxon>Salicaceae</taxon>
        <taxon>Saliceae</taxon>
        <taxon>Populus</taxon>
    </lineage>
</organism>
<gene>
    <name evidence="2" type="ORF">NC653_018986</name>
</gene>
<evidence type="ECO:0000313" key="3">
    <source>
        <dbReference type="Proteomes" id="UP001164929"/>
    </source>
</evidence>
<sequence length="91" mass="10675">MYYLTLVAYYIYFNSSKVFYYLSLLIVALFYMFVLKESVRDTQKLAAWVCRQEARDLFCLQFEESATTSAAHPHDSNASYYRVSVLSRIIA</sequence>
<dbReference type="Proteomes" id="UP001164929">
    <property type="component" value="Chromosome 7"/>
</dbReference>
<protein>
    <submittedName>
        <fullName evidence="2">Uncharacterized protein</fullName>
    </submittedName>
</protein>
<dbReference type="AlphaFoldDB" id="A0AAD6VWI0"/>
<evidence type="ECO:0000313" key="2">
    <source>
        <dbReference type="EMBL" id="KAJ6990588.1"/>
    </source>
</evidence>
<dbReference type="EMBL" id="JAQIZT010000007">
    <property type="protein sequence ID" value="KAJ6990588.1"/>
    <property type="molecule type" value="Genomic_DNA"/>
</dbReference>
<keyword evidence="1" id="KW-1133">Transmembrane helix</keyword>
<keyword evidence="3" id="KW-1185">Reference proteome</keyword>
<feature type="transmembrane region" description="Helical" evidence="1">
    <location>
        <begin position="18"/>
        <end position="35"/>
    </location>
</feature>
<comment type="caution">
    <text evidence="2">The sequence shown here is derived from an EMBL/GenBank/DDBJ whole genome shotgun (WGS) entry which is preliminary data.</text>
</comment>
<proteinExistence type="predicted"/>
<evidence type="ECO:0000256" key="1">
    <source>
        <dbReference type="SAM" id="Phobius"/>
    </source>
</evidence>
<reference evidence="2" key="1">
    <citation type="journal article" date="2023" name="Mol. Ecol. Resour.">
        <title>Chromosome-level genome assembly of a triploid poplar Populus alba 'Berolinensis'.</title>
        <authorList>
            <person name="Chen S."/>
            <person name="Yu Y."/>
            <person name="Wang X."/>
            <person name="Wang S."/>
            <person name="Zhang T."/>
            <person name="Zhou Y."/>
            <person name="He R."/>
            <person name="Meng N."/>
            <person name="Wang Y."/>
            <person name="Liu W."/>
            <person name="Liu Z."/>
            <person name="Liu J."/>
            <person name="Guo Q."/>
            <person name="Huang H."/>
            <person name="Sederoff R.R."/>
            <person name="Wang G."/>
            <person name="Qu G."/>
            <person name="Chen S."/>
        </authorList>
    </citation>
    <scope>NUCLEOTIDE SEQUENCE</scope>
    <source>
        <strain evidence="2">SC-2020</strain>
    </source>
</reference>
<keyword evidence="1" id="KW-0472">Membrane</keyword>
<name>A0AAD6VWI0_9ROSI</name>
<accession>A0AAD6VWI0</accession>